<reference evidence="2" key="1">
    <citation type="submission" date="2019-07" db="EMBL/GenBank/DDBJ databases">
        <title>Draft Genome Sequence of Bacillus thuringiensis Strain S906, an Isolate Toxic for Coleopteran and Lepidopteran.</title>
        <authorList>
            <person name="Grynberg P."/>
            <person name="Martins E.S."/>
            <person name="Queiroz P.R."/>
            <person name="Togawa R.C."/>
            <person name="Martins N.F."/>
            <person name="Praca L.B."/>
            <person name="Fiuza V."/>
            <person name="Ramos F."/>
            <person name="Silva E."/>
            <person name="Monnerat R.G."/>
        </authorList>
    </citation>
    <scope>NUCLEOTIDE SEQUENCE</scope>
    <source>
        <strain evidence="2">S906</strain>
    </source>
</reference>
<feature type="transmembrane region" description="Helical" evidence="1">
    <location>
        <begin position="42"/>
        <end position="62"/>
    </location>
</feature>
<sequence>MEPLINGILYFVFFFGALFLILGTALVLFIVAALPITWKENLSFLMISLGINILVIPLSFFIGGMATDSPGSTMHDFWKVFFFIQVIPFPLVLLSLVWWLIRRKKQKFMCSVFNANKLSVWAAYCIYY</sequence>
<keyword evidence="1" id="KW-0812">Transmembrane</keyword>
<dbReference type="GeneID" id="67470254"/>
<keyword evidence="1" id="KW-1133">Transmembrane helix</keyword>
<feature type="transmembrane region" description="Helical" evidence="1">
    <location>
        <begin position="82"/>
        <end position="101"/>
    </location>
</feature>
<protein>
    <submittedName>
        <fullName evidence="2">Uncharacterized protein</fullName>
    </submittedName>
</protein>
<organism evidence="2 3">
    <name type="scientific">Bacillus thuringiensis</name>
    <dbReference type="NCBI Taxonomy" id="1428"/>
    <lineage>
        <taxon>Bacteria</taxon>
        <taxon>Bacillati</taxon>
        <taxon>Bacillota</taxon>
        <taxon>Bacilli</taxon>
        <taxon>Bacillales</taxon>
        <taxon>Bacillaceae</taxon>
        <taxon>Bacillus</taxon>
        <taxon>Bacillus cereus group</taxon>
    </lineage>
</organism>
<accession>A0AAP4Q7X9</accession>
<proteinExistence type="predicted"/>
<evidence type="ECO:0000313" key="2">
    <source>
        <dbReference type="EMBL" id="MDN7079267.1"/>
    </source>
</evidence>
<evidence type="ECO:0000256" key="1">
    <source>
        <dbReference type="SAM" id="Phobius"/>
    </source>
</evidence>
<dbReference type="AlphaFoldDB" id="A0AAP4Q7X9"/>
<evidence type="ECO:0000313" key="3">
    <source>
        <dbReference type="Proteomes" id="UP001168357"/>
    </source>
</evidence>
<name>A0AAP4Q7X9_BACTU</name>
<dbReference type="Proteomes" id="UP001168357">
    <property type="component" value="Unassembled WGS sequence"/>
</dbReference>
<dbReference type="RefSeq" id="WP_000433529.1">
    <property type="nucleotide sequence ID" value="NZ_CP021061.1"/>
</dbReference>
<feature type="transmembrane region" description="Helical" evidence="1">
    <location>
        <begin position="12"/>
        <end position="35"/>
    </location>
</feature>
<dbReference type="EMBL" id="VIGY01000029">
    <property type="protein sequence ID" value="MDN7079267.1"/>
    <property type="molecule type" value="Genomic_DNA"/>
</dbReference>
<keyword evidence="1" id="KW-0472">Membrane</keyword>
<gene>
    <name evidence="2" type="ORF">FLM80_19945</name>
</gene>
<comment type="caution">
    <text evidence="2">The sequence shown here is derived from an EMBL/GenBank/DDBJ whole genome shotgun (WGS) entry which is preliminary data.</text>
</comment>